<accession>A0A8S1Y6N2</accession>
<sequence>MDQDERKVITKTILLKKYQYYLALLNEQIELQKRYPQYILGIHDYQNKEDQLQITYNCSENAKSLSKVEFRTKEEKIRMFHQLFEIAEFLKQNNILHNNIKKNNLIIDDNKLYLTDFGYIAGQLGVNMFRNELNFIQTLNKDQKKQVIPYLTKELVQILDNNDKEYRKEKLNQRDPQEIMRYDQHVLTCLMVEIFSPLDWEVYELVILKSFSFKQKLMDIKKHNSDFPNYAILIIEQILQSMFVKEDLSISKFPKPLEPILRKIKKQRLKNVHNQQIVQDYLQNKDFEFDLGLLYCFKINELEQTKSELQESNKEFDCQLTKEISRILEIPQKIKDQQFLIDDFIVLPLDDKLFCLVYLDNYLEDFRLSNERDHSKQKNELLYNYTLKLQLIQFYDEINDKPKEQFKVNQAFQKYYRSHLQIHPQTFQQNQILKEYINIHLKVVLTQFDIDEDERINKDTIVVKQRGKNDEKIIYINIVNEGKIKEMIVHEVHDNHIVEKSKHLKVLKFNRHIVFRVIKQFQIRQSQVELIDYSKKIKYKGEYNFNEDSRDIIFEGQGIREILEQDKQFLQIGDVYKVEGTFHNNVLEGDQITTFYYHFDNNKRTFSQGKYKNGQLSGKHEHFLVNQINKSVKTNYHCSSCFCSPLISCYSWCAWCPCFFSYYLQIS</sequence>
<proteinExistence type="predicted"/>
<evidence type="ECO:0000313" key="2">
    <source>
        <dbReference type="EMBL" id="CAD8208748.1"/>
    </source>
</evidence>
<dbReference type="AlphaFoldDB" id="A0A8S1Y6N2"/>
<keyword evidence="3" id="KW-1185">Reference proteome</keyword>
<dbReference type="OMA" id="WCAWCPC"/>
<reference evidence="2" key="1">
    <citation type="submission" date="2021-01" db="EMBL/GenBank/DDBJ databases">
        <authorList>
            <consortium name="Genoscope - CEA"/>
            <person name="William W."/>
        </authorList>
    </citation>
    <scope>NUCLEOTIDE SEQUENCE</scope>
</reference>
<dbReference type="PROSITE" id="PS50011">
    <property type="entry name" value="PROTEIN_KINASE_DOM"/>
    <property type="match status" value="1"/>
</dbReference>
<feature type="domain" description="Protein kinase" evidence="1">
    <location>
        <begin position="1"/>
        <end position="282"/>
    </location>
</feature>
<gene>
    <name evidence="2" type="ORF">POCTA_138.1.T1450051</name>
</gene>
<dbReference type="GO" id="GO:0005524">
    <property type="term" value="F:ATP binding"/>
    <property type="evidence" value="ECO:0007669"/>
    <property type="project" value="InterPro"/>
</dbReference>
<comment type="caution">
    <text evidence="2">The sequence shown here is derived from an EMBL/GenBank/DDBJ whole genome shotgun (WGS) entry which is preliminary data.</text>
</comment>
<organism evidence="2 3">
    <name type="scientific">Paramecium octaurelia</name>
    <dbReference type="NCBI Taxonomy" id="43137"/>
    <lineage>
        <taxon>Eukaryota</taxon>
        <taxon>Sar</taxon>
        <taxon>Alveolata</taxon>
        <taxon>Ciliophora</taxon>
        <taxon>Intramacronucleata</taxon>
        <taxon>Oligohymenophorea</taxon>
        <taxon>Peniculida</taxon>
        <taxon>Parameciidae</taxon>
        <taxon>Paramecium</taxon>
    </lineage>
</organism>
<protein>
    <recommendedName>
        <fullName evidence="1">Protein kinase domain-containing protein</fullName>
    </recommendedName>
</protein>
<name>A0A8S1Y6N2_PAROT</name>
<dbReference type="GO" id="GO:0004672">
    <property type="term" value="F:protein kinase activity"/>
    <property type="evidence" value="ECO:0007669"/>
    <property type="project" value="InterPro"/>
</dbReference>
<evidence type="ECO:0000259" key="1">
    <source>
        <dbReference type="PROSITE" id="PS50011"/>
    </source>
</evidence>
<dbReference type="OrthoDB" id="10644552at2759"/>
<dbReference type="EMBL" id="CAJJDP010000147">
    <property type="protein sequence ID" value="CAD8208748.1"/>
    <property type="molecule type" value="Genomic_DNA"/>
</dbReference>
<dbReference type="InterPro" id="IPR000719">
    <property type="entry name" value="Prot_kinase_dom"/>
</dbReference>
<dbReference type="Proteomes" id="UP000683925">
    <property type="component" value="Unassembled WGS sequence"/>
</dbReference>
<evidence type="ECO:0000313" key="3">
    <source>
        <dbReference type="Proteomes" id="UP000683925"/>
    </source>
</evidence>